<dbReference type="AlphaFoldDB" id="A0A059FHX9"/>
<feature type="domain" description="Asparagine synthetase" evidence="4">
    <location>
        <begin position="229"/>
        <end position="596"/>
    </location>
</feature>
<dbReference type="RefSeq" id="WP_035578292.1">
    <property type="nucleotide sequence ID" value="NZ_ARYJ01000002.1"/>
</dbReference>
<comment type="caution">
    <text evidence="5">The sequence shown here is derived from an EMBL/GenBank/DDBJ whole genome shotgun (WGS) entry which is preliminary data.</text>
</comment>
<comment type="pathway">
    <text evidence="1">Amino-acid biosynthesis; L-asparagine biosynthesis; L-asparagine from L-aspartate (L-Gln route): step 1/1.</text>
</comment>
<evidence type="ECO:0000256" key="3">
    <source>
        <dbReference type="ARBA" id="ARBA00048741"/>
    </source>
</evidence>
<protein>
    <recommendedName>
        <fullName evidence="2">asparagine synthase (glutamine-hydrolyzing)</fullName>
        <ecNumber evidence="2">6.3.5.4</ecNumber>
    </recommendedName>
</protein>
<accession>A0A059FHX9</accession>
<dbReference type="Proteomes" id="UP000024816">
    <property type="component" value="Unassembled WGS sequence"/>
</dbReference>
<evidence type="ECO:0000259" key="4">
    <source>
        <dbReference type="Pfam" id="PF00733"/>
    </source>
</evidence>
<sequence>MPAAFFAMSWNPEDEQAEQQAARIQTRLMEAPATSILVETSGFLLADLSQPGSASPPIIEIRRTDGQFGGAILGTLFPQNGYLRLTEIRHAAATMLLDRGGGNLYNDYWGSYVAFFHTGDNLAVYTDPVSSIPCFYSADGGVTCFYSNLELCPFLDRSRFSLNRRFISTLMAYDKIQNGETGLNEVKELFGGQRLMARTPDALPETLWDPRDFARDVLEPDPEAGARLLRETVQQVVSAWATSVPAPAVDLSGGLDSSIVLACLAESDAPLPHLAVHHIVESGDPTEAHFARAAAAFLGADIAEIRFSPSRQLPDVTSHPASARPYRQFLSRDFNAQLSEATDRMERTYLTGQGGDHLFHAAETALGFPDYLRRHGMGPHLISELSNSARLSNLSVWRVLREALPKAFGKIQTSSLLGAIAARRTPLNTAALDIFDPVYAFPDWARTPGGVPPGKFDQVSGILHMIQVQERLFAEDAREVVNPLMSQPLIELCLRLPVYLLSLAGVSRGLARKAFEGRLPDLVRLRMTKGEATRYFVDQLRLNLSMVRDCLMDGELVAHGIVQRRDVETFLREDQFLTHPAGRMILVYYAIEAWLRTWKTLRTSM</sequence>
<dbReference type="EC" id="6.3.5.4" evidence="2"/>
<dbReference type="SUPFAM" id="SSF52402">
    <property type="entry name" value="Adenine nucleotide alpha hydrolases-like"/>
    <property type="match status" value="1"/>
</dbReference>
<dbReference type="PANTHER" id="PTHR43284">
    <property type="entry name" value="ASPARAGINE SYNTHETASE (GLUTAMINE-HYDROLYZING)"/>
    <property type="match status" value="1"/>
</dbReference>
<dbReference type="Pfam" id="PF00733">
    <property type="entry name" value="Asn_synthase"/>
    <property type="match status" value="1"/>
</dbReference>
<dbReference type="InterPro" id="IPR014729">
    <property type="entry name" value="Rossmann-like_a/b/a_fold"/>
</dbReference>
<dbReference type="GO" id="GO:0004066">
    <property type="term" value="F:asparagine synthase (glutamine-hydrolyzing) activity"/>
    <property type="evidence" value="ECO:0007669"/>
    <property type="project" value="UniProtKB-EC"/>
</dbReference>
<reference evidence="5 6" key="1">
    <citation type="journal article" date="2014" name="Antonie Van Leeuwenhoek">
        <title>Hyphomonas beringensis sp. nov. and Hyphomonas chukchiensis sp. nov., isolated from surface seawater of the Bering Sea and Chukchi Sea.</title>
        <authorList>
            <person name="Li C."/>
            <person name="Lai Q."/>
            <person name="Li G."/>
            <person name="Dong C."/>
            <person name="Wang J."/>
            <person name="Liao Y."/>
            <person name="Shao Z."/>
        </authorList>
    </citation>
    <scope>NUCLEOTIDE SEQUENCE [LARGE SCALE GENOMIC DNA]</scope>
    <source>
        <strain evidence="5 6">VP2</strain>
    </source>
</reference>
<gene>
    <name evidence="5" type="ORF">HJA_03466</name>
</gene>
<proteinExistence type="predicted"/>
<dbReference type="OrthoDB" id="7053173at2"/>
<evidence type="ECO:0000256" key="2">
    <source>
        <dbReference type="ARBA" id="ARBA00012737"/>
    </source>
</evidence>
<dbReference type="eggNOG" id="COG0367">
    <property type="taxonomic scope" value="Bacteria"/>
</dbReference>
<comment type="catalytic activity">
    <reaction evidence="3">
        <text>L-aspartate + L-glutamine + ATP + H2O = L-asparagine + L-glutamate + AMP + diphosphate + H(+)</text>
        <dbReference type="Rhea" id="RHEA:12228"/>
        <dbReference type="ChEBI" id="CHEBI:15377"/>
        <dbReference type="ChEBI" id="CHEBI:15378"/>
        <dbReference type="ChEBI" id="CHEBI:29985"/>
        <dbReference type="ChEBI" id="CHEBI:29991"/>
        <dbReference type="ChEBI" id="CHEBI:30616"/>
        <dbReference type="ChEBI" id="CHEBI:33019"/>
        <dbReference type="ChEBI" id="CHEBI:58048"/>
        <dbReference type="ChEBI" id="CHEBI:58359"/>
        <dbReference type="ChEBI" id="CHEBI:456215"/>
        <dbReference type="EC" id="6.3.5.4"/>
    </reaction>
</comment>
<dbReference type="GO" id="GO:0006529">
    <property type="term" value="P:asparagine biosynthetic process"/>
    <property type="evidence" value="ECO:0007669"/>
    <property type="project" value="InterPro"/>
</dbReference>
<dbReference type="PANTHER" id="PTHR43284:SF1">
    <property type="entry name" value="ASPARAGINE SYNTHETASE"/>
    <property type="match status" value="1"/>
</dbReference>
<evidence type="ECO:0000313" key="5">
    <source>
        <dbReference type="EMBL" id="KCZ90254.1"/>
    </source>
</evidence>
<dbReference type="InterPro" id="IPR001962">
    <property type="entry name" value="Asn_synthase"/>
</dbReference>
<evidence type="ECO:0000256" key="1">
    <source>
        <dbReference type="ARBA" id="ARBA00005187"/>
    </source>
</evidence>
<name>A0A059FHX9_9PROT</name>
<keyword evidence="6" id="KW-1185">Reference proteome</keyword>
<evidence type="ECO:0000313" key="6">
    <source>
        <dbReference type="Proteomes" id="UP000024816"/>
    </source>
</evidence>
<dbReference type="Gene3D" id="3.40.50.620">
    <property type="entry name" value="HUPs"/>
    <property type="match status" value="1"/>
</dbReference>
<organism evidence="5 6">
    <name type="scientific">Hyphomonas jannaschiana VP2</name>
    <dbReference type="NCBI Taxonomy" id="1280952"/>
    <lineage>
        <taxon>Bacteria</taxon>
        <taxon>Pseudomonadati</taxon>
        <taxon>Pseudomonadota</taxon>
        <taxon>Alphaproteobacteria</taxon>
        <taxon>Hyphomonadales</taxon>
        <taxon>Hyphomonadaceae</taxon>
        <taxon>Hyphomonas</taxon>
    </lineage>
</organism>
<dbReference type="InterPro" id="IPR051786">
    <property type="entry name" value="ASN_synthetase/amidase"/>
</dbReference>
<dbReference type="STRING" id="1280952.HJA_03466"/>
<dbReference type="EMBL" id="ARYJ01000002">
    <property type="protein sequence ID" value="KCZ90254.1"/>
    <property type="molecule type" value="Genomic_DNA"/>
</dbReference>
<dbReference type="PATRIC" id="fig|1280952.3.peg.692"/>